<protein>
    <submittedName>
        <fullName evidence="2">Glycosyltransferase involved in cell wall biosynthesis</fullName>
    </submittedName>
</protein>
<dbReference type="Proteomes" id="UP000240996">
    <property type="component" value="Unassembled WGS sequence"/>
</dbReference>
<reference evidence="2 3" key="1">
    <citation type="submission" date="2018-04" db="EMBL/GenBank/DDBJ databases">
        <title>Genomic Encyclopedia of Type Strains, Phase III (KMG-III): the genomes of soil and plant-associated and newly described type strains.</title>
        <authorList>
            <person name="Whitman W."/>
        </authorList>
    </citation>
    <scope>NUCLEOTIDE SEQUENCE [LARGE SCALE GENOMIC DNA]</scope>
    <source>
        <strain evidence="2 3">NW12</strain>
    </source>
</reference>
<evidence type="ECO:0000313" key="2">
    <source>
        <dbReference type="EMBL" id="PTM45025.1"/>
    </source>
</evidence>
<feature type="domain" description="DUF3492" evidence="1">
    <location>
        <begin position="21"/>
        <end position="290"/>
    </location>
</feature>
<name>A0A2T4YNM9_9SPHN</name>
<dbReference type="GO" id="GO:0016740">
    <property type="term" value="F:transferase activity"/>
    <property type="evidence" value="ECO:0007669"/>
    <property type="project" value="UniProtKB-KW"/>
</dbReference>
<gene>
    <name evidence="2" type="ORF">C8J24_3242</name>
</gene>
<dbReference type="InterPro" id="IPR022622">
    <property type="entry name" value="DUF3492"/>
</dbReference>
<evidence type="ECO:0000259" key="1">
    <source>
        <dbReference type="Pfam" id="PF11997"/>
    </source>
</evidence>
<dbReference type="PANTHER" id="PTHR12526:SF608">
    <property type="entry name" value="PELF"/>
    <property type="match status" value="1"/>
</dbReference>
<dbReference type="AlphaFoldDB" id="A0A2T4YNM9"/>
<dbReference type="Pfam" id="PF11997">
    <property type="entry name" value="DUF3492"/>
    <property type="match status" value="1"/>
</dbReference>
<dbReference type="RefSeq" id="WP_244180779.1">
    <property type="nucleotide sequence ID" value="NZ_PZZN01000003.1"/>
</dbReference>
<organism evidence="2 3">
    <name type="scientific">Sphingomonas aerolata</name>
    <dbReference type="NCBI Taxonomy" id="185951"/>
    <lineage>
        <taxon>Bacteria</taxon>
        <taxon>Pseudomonadati</taxon>
        <taxon>Pseudomonadota</taxon>
        <taxon>Alphaproteobacteria</taxon>
        <taxon>Sphingomonadales</taxon>
        <taxon>Sphingomonadaceae</taxon>
        <taxon>Sphingomonas</taxon>
    </lineage>
</organism>
<dbReference type="PANTHER" id="PTHR12526">
    <property type="entry name" value="GLYCOSYLTRANSFERASE"/>
    <property type="match status" value="1"/>
</dbReference>
<dbReference type="Gene3D" id="3.40.50.2000">
    <property type="entry name" value="Glycogen Phosphorylase B"/>
    <property type="match status" value="2"/>
</dbReference>
<dbReference type="InterPro" id="IPR047691">
    <property type="entry name" value="PelF-like"/>
</dbReference>
<dbReference type="Pfam" id="PF13692">
    <property type="entry name" value="Glyco_trans_1_4"/>
    <property type="match status" value="1"/>
</dbReference>
<sequence length="503" mass="53992">MIPLSALAETSRHASLDMPDADICLIVEGAYPYVIGGVSGWLQDLITHLPDVRFVIAAIKPGAGLLAFQLAPPPNVVAVVEIGLAPAPAMPRSIPDRIAVPIADALVAFVATGGADRLATLIDVIGGIARPLAPGDILSHPAVFARLRRHYQAMLPKASFHHYFWAMRVLLGGLLAVLTAPLPRAKAYHTISTGFAGLLAARAARETGRPAFITEHGIYLLERQIEVMMADWIGDQVDTGLELERSVRDLRDLWVRAFTSYATACYDSCDPIVALYGENTAVQRRLGAAADRVRVIPNGIDSKRFAALPDQRDPAHPLVALLGRVVPIKDVKTFIRAAAIVHAERPDIRFVVLGPEDEDPEYAAECSRLVEDLGLSPVFHFAGRVRIEDWMAKIDLLVLTSLSEAQPLVILEGGACGIPVVAPDVGSCREMIGGRGGADSGHGGIITPLVNPAATAAGILAIAGDPAMRSAMGETMRERVRRDYDHDTIIGAYAKLYETLIQR</sequence>
<keyword evidence="3" id="KW-1185">Reference proteome</keyword>
<evidence type="ECO:0000313" key="3">
    <source>
        <dbReference type="Proteomes" id="UP000240996"/>
    </source>
</evidence>
<comment type="caution">
    <text evidence="2">The sequence shown here is derived from an EMBL/GenBank/DDBJ whole genome shotgun (WGS) entry which is preliminary data.</text>
</comment>
<keyword evidence="2" id="KW-0808">Transferase</keyword>
<dbReference type="NCBIfam" id="NF038011">
    <property type="entry name" value="PelF"/>
    <property type="match status" value="1"/>
</dbReference>
<accession>A0A2T4YNM9</accession>
<dbReference type="SUPFAM" id="SSF53756">
    <property type="entry name" value="UDP-Glycosyltransferase/glycogen phosphorylase"/>
    <property type="match status" value="1"/>
</dbReference>
<dbReference type="EMBL" id="PZZN01000003">
    <property type="protein sequence ID" value="PTM45025.1"/>
    <property type="molecule type" value="Genomic_DNA"/>
</dbReference>
<proteinExistence type="predicted"/>